<feature type="region of interest" description="Disordered" evidence="1">
    <location>
        <begin position="1"/>
        <end position="62"/>
    </location>
</feature>
<evidence type="ECO:0000256" key="1">
    <source>
        <dbReference type="SAM" id="MobiDB-lite"/>
    </source>
</evidence>
<protein>
    <recommendedName>
        <fullName evidence="4">Mu-like prophage FluMu N-terminal domain-containing protein</fullName>
    </recommendedName>
</protein>
<dbReference type="EMBL" id="CP068148">
    <property type="protein sequence ID" value="QQU53699.1"/>
    <property type="molecule type" value="Genomic_DNA"/>
</dbReference>
<name>A0ABX7CZE7_SERLI</name>
<feature type="compositionally biased region" description="Acidic residues" evidence="1">
    <location>
        <begin position="37"/>
        <end position="58"/>
    </location>
</feature>
<evidence type="ECO:0000313" key="3">
    <source>
        <dbReference type="Proteomes" id="UP000595237"/>
    </source>
</evidence>
<keyword evidence="3" id="KW-1185">Reference proteome</keyword>
<organism evidence="2 3">
    <name type="scientific">Serratia liquefaciens</name>
    <dbReference type="NCBI Taxonomy" id="614"/>
    <lineage>
        <taxon>Bacteria</taxon>
        <taxon>Pseudomonadati</taxon>
        <taxon>Pseudomonadota</taxon>
        <taxon>Gammaproteobacteria</taxon>
        <taxon>Enterobacterales</taxon>
        <taxon>Yersiniaceae</taxon>
        <taxon>Serratia</taxon>
    </lineage>
</organism>
<reference evidence="2 3" key="1">
    <citation type="submission" date="2021-01" db="EMBL/GenBank/DDBJ databases">
        <title>FDA dAtabase for Regulatory Grade micrObial Sequences (FDA-ARGOS): Supporting development and validation of Infectious Disease Dx tests.</title>
        <authorList>
            <person name="Blissenbach B."/>
            <person name="Krut O."/>
            <person name="Tallon L."/>
            <person name="Sadzewicz L."/>
            <person name="Zhao X."/>
            <person name="Boylan J."/>
            <person name="Ott S."/>
            <person name="Bowen H."/>
            <person name="Vavikolanu K."/>
            <person name="Mehta A."/>
            <person name="Aluvathingal J."/>
            <person name="Nadendla S."/>
            <person name="Yan Y."/>
            <person name="Sichtig H."/>
        </authorList>
    </citation>
    <scope>NUCLEOTIDE SEQUENCE [LARGE SCALE GENOMIC DNA]</scope>
    <source>
        <strain evidence="2 3">FDAARGOS_1081</strain>
    </source>
</reference>
<evidence type="ECO:0000313" key="2">
    <source>
        <dbReference type="EMBL" id="QQU53699.1"/>
    </source>
</evidence>
<gene>
    <name evidence="2" type="ORF">I6I38_15300</name>
</gene>
<feature type="compositionally biased region" description="Low complexity" evidence="1">
    <location>
        <begin position="9"/>
        <end position="18"/>
    </location>
</feature>
<dbReference type="RefSeq" id="WP_201895489.1">
    <property type="nucleotide sequence ID" value="NZ_CP068148.1"/>
</dbReference>
<dbReference type="Proteomes" id="UP000595237">
    <property type="component" value="Chromosome"/>
</dbReference>
<sequence length="127" mass="13716">MAKKAQENELGGLPPELLVGDQESPETLTVDDQVHDDSDDTDTDTGNDDSDKEQEGEASYDGMISVVVTKGNTVRHDGQNYTENRAFTLSAEDAQRLIGMGVVADVEHLRKLALLRTAPTVSVKSEA</sequence>
<evidence type="ECO:0008006" key="4">
    <source>
        <dbReference type="Google" id="ProtNLM"/>
    </source>
</evidence>
<accession>A0ABX7CZE7</accession>
<proteinExistence type="predicted"/>